<evidence type="ECO:0000256" key="2">
    <source>
        <dbReference type="ARBA" id="ARBA00022801"/>
    </source>
</evidence>
<evidence type="ECO:0000256" key="1">
    <source>
        <dbReference type="ARBA" id="ARBA00001946"/>
    </source>
</evidence>
<dbReference type="SUPFAM" id="SSF55811">
    <property type="entry name" value="Nudix"/>
    <property type="match status" value="1"/>
</dbReference>
<evidence type="ECO:0000313" key="4">
    <source>
        <dbReference type="EMBL" id="MFD1675507.1"/>
    </source>
</evidence>
<dbReference type="PANTHER" id="PTHR43046">
    <property type="entry name" value="GDP-MANNOSE MANNOSYL HYDROLASE"/>
    <property type="match status" value="1"/>
</dbReference>
<accession>A0ABW4JGQ5</accession>
<sequence length="189" mass="20727">MKANYCLACGHALETRDIDGTDRRACPSCSFVFWGDYSIGVGALVVKDDKVLLVRRAQEPGKGFWTNPGGYCEQLEPLEETIVREVQEETAVLAKVKSVVALRDQPRSIHNLYVAFAMEYVEGEPSPDGMEVDGAGFFSLAEMENMNVAGLTRWLIDIALNGQGHGLVVDKDPIVPLDGHGLFRVVTRA</sequence>
<keyword evidence="5" id="KW-1185">Reference proteome</keyword>
<comment type="caution">
    <text evidence="4">The sequence shown here is derived from an EMBL/GenBank/DDBJ whole genome shotgun (WGS) entry which is preliminary data.</text>
</comment>
<keyword evidence="2" id="KW-0378">Hydrolase</keyword>
<dbReference type="Gene3D" id="3.90.79.10">
    <property type="entry name" value="Nucleoside Triphosphate Pyrophosphohydrolase"/>
    <property type="match status" value="1"/>
</dbReference>
<dbReference type="Proteomes" id="UP001597079">
    <property type="component" value="Unassembled WGS sequence"/>
</dbReference>
<evidence type="ECO:0000313" key="5">
    <source>
        <dbReference type="Proteomes" id="UP001597079"/>
    </source>
</evidence>
<dbReference type="PROSITE" id="PS51462">
    <property type="entry name" value="NUDIX"/>
    <property type="match status" value="1"/>
</dbReference>
<feature type="domain" description="Nudix hydrolase" evidence="3">
    <location>
        <begin position="36"/>
        <end position="160"/>
    </location>
</feature>
<comment type="cofactor">
    <cofactor evidence="1">
        <name>Mg(2+)</name>
        <dbReference type="ChEBI" id="CHEBI:18420"/>
    </cofactor>
</comment>
<dbReference type="InterPro" id="IPR015797">
    <property type="entry name" value="NUDIX_hydrolase-like_dom_sf"/>
</dbReference>
<dbReference type="InterPro" id="IPR000086">
    <property type="entry name" value="NUDIX_hydrolase_dom"/>
</dbReference>
<dbReference type="EMBL" id="JBHUCX010000029">
    <property type="protein sequence ID" value="MFD1675507.1"/>
    <property type="molecule type" value="Genomic_DNA"/>
</dbReference>
<evidence type="ECO:0000259" key="3">
    <source>
        <dbReference type="PROSITE" id="PS51462"/>
    </source>
</evidence>
<proteinExistence type="predicted"/>
<dbReference type="Pfam" id="PF00293">
    <property type="entry name" value="NUDIX"/>
    <property type="match status" value="1"/>
</dbReference>
<gene>
    <name evidence="4" type="ORF">ACFSB2_12465</name>
</gene>
<dbReference type="PANTHER" id="PTHR43046:SF14">
    <property type="entry name" value="MUTT_NUDIX FAMILY PROTEIN"/>
    <property type="match status" value="1"/>
</dbReference>
<protein>
    <submittedName>
        <fullName evidence="4">NUDIX domain-containing protein</fullName>
    </submittedName>
</protein>
<reference evidence="5" key="1">
    <citation type="journal article" date="2019" name="Int. J. Syst. Evol. Microbiol.">
        <title>The Global Catalogue of Microorganisms (GCM) 10K type strain sequencing project: providing services to taxonomists for standard genome sequencing and annotation.</title>
        <authorList>
            <consortium name="The Broad Institute Genomics Platform"/>
            <consortium name="The Broad Institute Genome Sequencing Center for Infectious Disease"/>
            <person name="Wu L."/>
            <person name="Ma J."/>
        </authorList>
    </citation>
    <scope>NUCLEOTIDE SEQUENCE [LARGE SCALE GENOMIC DNA]</scope>
    <source>
        <strain evidence="5">CGMCC 1.12286</strain>
    </source>
</reference>
<name>A0ABW4JGQ5_9BACL</name>
<dbReference type="RefSeq" id="WP_377943388.1">
    <property type="nucleotide sequence ID" value="NZ_JBHUCX010000029.1"/>
</dbReference>
<organism evidence="4 5">
    <name type="scientific">Alicyclobacillus fodiniaquatilis</name>
    <dbReference type="NCBI Taxonomy" id="1661150"/>
    <lineage>
        <taxon>Bacteria</taxon>
        <taxon>Bacillati</taxon>
        <taxon>Bacillota</taxon>
        <taxon>Bacilli</taxon>
        <taxon>Bacillales</taxon>
        <taxon>Alicyclobacillaceae</taxon>
        <taxon>Alicyclobacillus</taxon>
    </lineage>
</organism>